<dbReference type="OrthoDB" id="6431089at2759"/>
<protein>
    <submittedName>
        <fullName evidence="1">Uncharacterized protein</fullName>
    </submittedName>
</protein>
<accession>A0A4Y2KKK9</accession>
<dbReference type="Proteomes" id="UP000499080">
    <property type="component" value="Unassembled WGS sequence"/>
</dbReference>
<keyword evidence="2" id="KW-1185">Reference proteome</keyword>
<reference evidence="1 2" key="1">
    <citation type="journal article" date="2019" name="Sci. Rep.">
        <title>Orb-weaving spider Araneus ventricosus genome elucidates the spidroin gene catalogue.</title>
        <authorList>
            <person name="Kono N."/>
            <person name="Nakamura H."/>
            <person name="Ohtoshi R."/>
            <person name="Moran D.A.P."/>
            <person name="Shinohara A."/>
            <person name="Yoshida Y."/>
            <person name="Fujiwara M."/>
            <person name="Mori M."/>
            <person name="Tomita M."/>
            <person name="Arakawa K."/>
        </authorList>
    </citation>
    <scope>NUCLEOTIDE SEQUENCE [LARGE SCALE GENOMIC DNA]</scope>
</reference>
<evidence type="ECO:0000313" key="1">
    <source>
        <dbReference type="EMBL" id="GBN02878.1"/>
    </source>
</evidence>
<dbReference type="AlphaFoldDB" id="A0A4Y2KKK9"/>
<gene>
    <name evidence="1" type="ORF">AVEN_153233_1</name>
</gene>
<comment type="caution">
    <text evidence="1">The sequence shown here is derived from an EMBL/GenBank/DDBJ whole genome shotgun (WGS) entry which is preliminary data.</text>
</comment>
<sequence>MDINSLTSDDIISELFKILDSKVRSKPRLTDDQRLLAKKLLQALPSAISSSCPISTTSTSTPLITSQHQEDNAYPRMYAEAAKGEGNNSHTILLYPAVPDPNDSTAGNRNPETKSVRELLSSKLNSTNEKIKIKSYRRIKNKGLAVDCENDEEIQKLIDKIQKSAELKEKNVHKEPKKRRPRCIIYNIPKDTTEQEVINTIELATECDRNSIEFPLKLKGRKERYQHWLVELPTAAFFTLEAAGKLVMNWKHLQNKRIFQCPPLFLLPEFRPSPKEL</sequence>
<proteinExistence type="predicted"/>
<organism evidence="1 2">
    <name type="scientific">Araneus ventricosus</name>
    <name type="common">Orbweaver spider</name>
    <name type="synonym">Epeira ventricosa</name>
    <dbReference type="NCBI Taxonomy" id="182803"/>
    <lineage>
        <taxon>Eukaryota</taxon>
        <taxon>Metazoa</taxon>
        <taxon>Ecdysozoa</taxon>
        <taxon>Arthropoda</taxon>
        <taxon>Chelicerata</taxon>
        <taxon>Arachnida</taxon>
        <taxon>Araneae</taxon>
        <taxon>Araneomorphae</taxon>
        <taxon>Entelegynae</taxon>
        <taxon>Araneoidea</taxon>
        <taxon>Araneidae</taxon>
        <taxon>Araneus</taxon>
    </lineage>
</organism>
<dbReference type="EMBL" id="BGPR01004745">
    <property type="protein sequence ID" value="GBN02878.1"/>
    <property type="molecule type" value="Genomic_DNA"/>
</dbReference>
<name>A0A4Y2KKK9_ARAVE</name>
<evidence type="ECO:0000313" key="2">
    <source>
        <dbReference type="Proteomes" id="UP000499080"/>
    </source>
</evidence>